<dbReference type="InterPro" id="IPR001245">
    <property type="entry name" value="Ser-Thr/Tyr_kinase_cat_dom"/>
</dbReference>
<dbReference type="InterPro" id="IPR000719">
    <property type="entry name" value="Prot_kinase_dom"/>
</dbReference>
<evidence type="ECO:0000313" key="4">
    <source>
        <dbReference type="EMBL" id="OQV11772.1"/>
    </source>
</evidence>
<feature type="region of interest" description="Disordered" evidence="1">
    <location>
        <begin position="344"/>
        <end position="391"/>
    </location>
</feature>
<comment type="caution">
    <text evidence="4">The sequence shown here is derived from an EMBL/GenBank/DDBJ whole genome shotgun (WGS) entry which is preliminary data.</text>
</comment>
<accession>A0A1W0W9E5</accession>
<feature type="domain" description="Protein kinase" evidence="3">
    <location>
        <begin position="72"/>
        <end position="337"/>
    </location>
</feature>
<sequence>MNNFLYIAGASGALLLLVLLVSLCMCVRRRSRKRQRKEAFKANIKTNPLELNALIPKYQIHGHVPEILMEHLRFLDVMGDGTFGKVYAGDLTSDGCTRPVIVRLVREASSKTKQDFQREMSMWADYRHPNVAMLVGAHTSKEPGPLVMLFEHSTYGDLHEHLEAMADRSTKSLTNMDSGNATEYLHMATQVAAGLEFLAANCYVHRDVATKNCWVFENGSVKVADHGVGPSRYPIDYSRLGNHVLPMRWMAPEAINYGQSTLHSAVWSFGVLMWEIWTEGMQPYYQCSDQEILEMIRTRQLLAQPEDAPPNIYALMVECWHENPVRRPSFKELHQRLYNWEHGTRLIGPPDVGGGRSRSTVSQHSSNGGGGCSGGQGSHSNNTGSTHVSNGGGGMGATALVSQFSFSGGVGATPNSPAFSTKFGSSFPRRQGQLSQQHTVPASPALLRGHSALSTPQFRGPRFTNSNVNLPAFSTGIVNNNNNINNNLNFDSFRTTNL</sequence>
<keyword evidence="4" id="KW-0418">Kinase</keyword>
<dbReference type="InterPro" id="IPR020635">
    <property type="entry name" value="Tyr_kinase_cat_dom"/>
</dbReference>
<dbReference type="GO" id="GO:0043235">
    <property type="term" value="C:receptor complex"/>
    <property type="evidence" value="ECO:0007669"/>
    <property type="project" value="TreeGrafter"/>
</dbReference>
<dbReference type="InterPro" id="IPR050122">
    <property type="entry name" value="RTK"/>
</dbReference>
<dbReference type="PANTHER" id="PTHR24416:SF611">
    <property type="entry name" value="TYROSINE-PROTEIN KINASE TRANSMEMBRANE RECEPTOR ROR"/>
    <property type="match status" value="1"/>
</dbReference>
<dbReference type="PROSITE" id="PS50011">
    <property type="entry name" value="PROTEIN_KINASE_DOM"/>
    <property type="match status" value="1"/>
</dbReference>
<dbReference type="PANTHER" id="PTHR24416">
    <property type="entry name" value="TYROSINE-PROTEIN KINASE RECEPTOR"/>
    <property type="match status" value="1"/>
</dbReference>
<evidence type="ECO:0000256" key="2">
    <source>
        <dbReference type="SAM" id="Phobius"/>
    </source>
</evidence>
<dbReference type="AlphaFoldDB" id="A0A1W0W9E5"/>
<dbReference type="SUPFAM" id="SSF56112">
    <property type="entry name" value="Protein kinase-like (PK-like)"/>
    <property type="match status" value="1"/>
</dbReference>
<dbReference type="GO" id="GO:0007169">
    <property type="term" value="P:cell surface receptor protein tyrosine kinase signaling pathway"/>
    <property type="evidence" value="ECO:0007669"/>
    <property type="project" value="TreeGrafter"/>
</dbReference>
<dbReference type="GO" id="GO:0005886">
    <property type="term" value="C:plasma membrane"/>
    <property type="evidence" value="ECO:0007669"/>
    <property type="project" value="TreeGrafter"/>
</dbReference>
<keyword evidence="2" id="KW-0472">Membrane</keyword>
<feature type="compositionally biased region" description="Gly residues" evidence="1">
    <location>
        <begin position="367"/>
        <end position="377"/>
    </location>
</feature>
<dbReference type="Proteomes" id="UP000192578">
    <property type="component" value="Unassembled WGS sequence"/>
</dbReference>
<name>A0A1W0W9E5_HYPEX</name>
<keyword evidence="4" id="KW-0808">Transferase</keyword>
<dbReference type="Pfam" id="PF07714">
    <property type="entry name" value="PK_Tyr_Ser-Thr"/>
    <property type="match status" value="1"/>
</dbReference>
<evidence type="ECO:0000259" key="3">
    <source>
        <dbReference type="PROSITE" id="PS50011"/>
    </source>
</evidence>
<protein>
    <submittedName>
        <fullName evidence="4">Tyrosine-protein kinase transmembrane receptor Ror</fullName>
    </submittedName>
</protein>
<keyword evidence="4" id="KW-0675">Receptor</keyword>
<dbReference type="GO" id="GO:0017147">
    <property type="term" value="F:Wnt-protein binding"/>
    <property type="evidence" value="ECO:0007669"/>
    <property type="project" value="TreeGrafter"/>
</dbReference>
<organism evidence="4 5">
    <name type="scientific">Hypsibius exemplaris</name>
    <name type="common">Freshwater tardigrade</name>
    <dbReference type="NCBI Taxonomy" id="2072580"/>
    <lineage>
        <taxon>Eukaryota</taxon>
        <taxon>Metazoa</taxon>
        <taxon>Ecdysozoa</taxon>
        <taxon>Tardigrada</taxon>
        <taxon>Eutardigrada</taxon>
        <taxon>Parachela</taxon>
        <taxon>Hypsibioidea</taxon>
        <taxon>Hypsibiidae</taxon>
        <taxon>Hypsibius</taxon>
    </lineage>
</organism>
<proteinExistence type="predicted"/>
<evidence type="ECO:0000256" key="1">
    <source>
        <dbReference type="SAM" id="MobiDB-lite"/>
    </source>
</evidence>
<keyword evidence="2 4" id="KW-0812">Transmembrane</keyword>
<dbReference type="GO" id="GO:0004714">
    <property type="term" value="F:transmembrane receptor protein tyrosine kinase activity"/>
    <property type="evidence" value="ECO:0007669"/>
    <property type="project" value="TreeGrafter"/>
</dbReference>
<keyword evidence="2" id="KW-1133">Transmembrane helix</keyword>
<dbReference type="Gene3D" id="1.10.510.10">
    <property type="entry name" value="Transferase(Phosphotransferase) domain 1"/>
    <property type="match status" value="1"/>
</dbReference>
<dbReference type="OrthoDB" id="2431000at2759"/>
<evidence type="ECO:0000313" key="5">
    <source>
        <dbReference type="Proteomes" id="UP000192578"/>
    </source>
</evidence>
<dbReference type="SMART" id="SM00219">
    <property type="entry name" value="TyrKc"/>
    <property type="match status" value="1"/>
</dbReference>
<dbReference type="GO" id="GO:0005524">
    <property type="term" value="F:ATP binding"/>
    <property type="evidence" value="ECO:0007669"/>
    <property type="project" value="InterPro"/>
</dbReference>
<gene>
    <name evidence="4" type="ORF">BV898_13967</name>
</gene>
<keyword evidence="5" id="KW-1185">Reference proteome</keyword>
<dbReference type="InterPro" id="IPR011009">
    <property type="entry name" value="Kinase-like_dom_sf"/>
</dbReference>
<feature type="transmembrane region" description="Helical" evidence="2">
    <location>
        <begin position="6"/>
        <end position="27"/>
    </location>
</feature>
<reference evidence="5" key="1">
    <citation type="submission" date="2017-01" db="EMBL/GenBank/DDBJ databases">
        <title>Comparative genomics of anhydrobiosis in the tardigrade Hypsibius dujardini.</title>
        <authorList>
            <person name="Yoshida Y."/>
            <person name="Koutsovoulos G."/>
            <person name="Laetsch D."/>
            <person name="Stevens L."/>
            <person name="Kumar S."/>
            <person name="Horikawa D."/>
            <person name="Ishino K."/>
            <person name="Komine S."/>
            <person name="Tomita M."/>
            <person name="Blaxter M."/>
            <person name="Arakawa K."/>
        </authorList>
    </citation>
    <scope>NUCLEOTIDE SEQUENCE [LARGE SCALE GENOMIC DNA]</scope>
    <source>
        <strain evidence="5">Z151</strain>
    </source>
</reference>
<dbReference type="EMBL" id="MTYJ01000162">
    <property type="protein sequence ID" value="OQV11772.1"/>
    <property type="molecule type" value="Genomic_DNA"/>
</dbReference>
<dbReference type="PRINTS" id="PR00109">
    <property type="entry name" value="TYRKINASE"/>
</dbReference>